<reference evidence="3" key="1">
    <citation type="submission" date="2018-05" db="EMBL/GenBank/DDBJ databases">
        <authorList>
            <person name="Du Z."/>
            <person name="Wang X."/>
        </authorList>
    </citation>
    <scope>NUCLEOTIDE SEQUENCE [LARGE SCALE GENOMIC DNA]</scope>
    <source>
        <strain evidence="3">CQN31</strain>
    </source>
</reference>
<feature type="compositionally biased region" description="Basic and acidic residues" evidence="1">
    <location>
        <begin position="37"/>
        <end position="46"/>
    </location>
</feature>
<dbReference type="AlphaFoldDB" id="A0A317FIV8"/>
<sequence length="208" mass="21423">MRTAHRLSAFALPLPDLSRPPPVDAPPPPDPALLQAAREEGEADGHARGFAEGLEEGLRRQAAAQQAAIAASLAQVAAALQEAAERGRMVAEEAADALATTLLAAMDAALPAEVARCGAPLIARVAAELLPALADRPEATIFVAPALVEGVARRLSQGPAVEADDGVPEGDARIAWRDGACLVQLETRRDAVRAALRAAGFEIGSEDA</sequence>
<proteinExistence type="predicted"/>
<evidence type="ECO:0000313" key="2">
    <source>
        <dbReference type="EMBL" id="PWS38262.1"/>
    </source>
</evidence>
<name>A0A317FIV8_9PROT</name>
<accession>A0A317FIV8</accession>
<gene>
    <name evidence="2" type="ORF">DFH01_02910</name>
</gene>
<dbReference type="OrthoDB" id="7285347at2"/>
<organism evidence="2 3">
    <name type="scientific">Falsiroseomonas bella</name>
    <dbReference type="NCBI Taxonomy" id="2184016"/>
    <lineage>
        <taxon>Bacteria</taxon>
        <taxon>Pseudomonadati</taxon>
        <taxon>Pseudomonadota</taxon>
        <taxon>Alphaproteobacteria</taxon>
        <taxon>Acetobacterales</taxon>
        <taxon>Roseomonadaceae</taxon>
        <taxon>Falsiroseomonas</taxon>
    </lineage>
</organism>
<keyword evidence="3" id="KW-1185">Reference proteome</keyword>
<dbReference type="RefSeq" id="WP_109868883.1">
    <property type="nucleotide sequence ID" value="NZ_QGNA01000001.1"/>
</dbReference>
<protein>
    <submittedName>
        <fullName evidence="2">Uncharacterized protein</fullName>
    </submittedName>
</protein>
<feature type="region of interest" description="Disordered" evidence="1">
    <location>
        <begin position="1"/>
        <end position="46"/>
    </location>
</feature>
<feature type="compositionally biased region" description="Pro residues" evidence="1">
    <location>
        <begin position="18"/>
        <end position="31"/>
    </location>
</feature>
<comment type="caution">
    <text evidence="2">The sequence shown here is derived from an EMBL/GenBank/DDBJ whole genome shotgun (WGS) entry which is preliminary data.</text>
</comment>
<dbReference type="Proteomes" id="UP000245765">
    <property type="component" value="Unassembled WGS sequence"/>
</dbReference>
<evidence type="ECO:0000313" key="3">
    <source>
        <dbReference type="Proteomes" id="UP000245765"/>
    </source>
</evidence>
<evidence type="ECO:0000256" key="1">
    <source>
        <dbReference type="SAM" id="MobiDB-lite"/>
    </source>
</evidence>
<dbReference type="EMBL" id="QGNA01000001">
    <property type="protein sequence ID" value="PWS38262.1"/>
    <property type="molecule type" value="Genomic_DNA"/>
</dbReference>